<dbReference type="SUPFAM" id="SSF82171">
    <property type="entry name" value="DPP6 N-terminal domain-like"/>
    <property type="match status" value="1"/>
</dbReference>
<evidence type="ECO:0000313" key="4">
    <source>
        <dbReference type="EMBL" id="KAK2947612.1"/>
    </source>
</evidence>
<keyword evidence="1 4" id="KW-0378">Hydrolase</keyword>
<name>A0ABQ9X8P1_9EUKA</name>
<dbReference type="EC" id="3.4.14.-" evidence="4"/>
<dbReference type="Proteomes" id="UP001281761">
    <property type="component" value="Unassembled WGS sequence"/>
</dbReference>
<dbReference type="PANTHER" id="PTHR42776">
    <property type="entry name" value="SERINE PEPTIDASE S9 FAMILY MEMBER"/>
    <property type="match status" value="1"/>
</dbReference>
<dbReference type="InterPro" id="IPR001375">
    <property type="entry name" value="Peptidase_S9_cat"/>
</dbReference>
<protein>
    <submittedName>
        <fullName evidence="4">Dipeptidyl-peptidase</fullName>
        <ecNumber evidence="4">3.4.14.-</ecNumber>
    </submittedName>
</protein>
<evidence type="ECO:0000256" key="1">
    <source>
        <dbReference type="ARBA" id="ARBA00022801"/>
    </source>
</evidence>
<gene>
    <name evidence="4" type="ORF">BLNAU_17445</name>
</gene>
<dbReference type="EMBL" id="JARBJD010000195">
    <property type="protein sequence ID" value="KAK2947612.1"/>
    <property type="molecule type" value="Genomic_DNA"/>
</dbReference>
<evidence type="ECO:0000313" key="5">
    <source>
        <dbReference type="Proteomes" id="UP001281761"/>
    </source>
</evidence>
<evidence type="ECO:0000259" key="3">
    <source>
        <dbReference type="Pfam" id="PF00326"/>
    </source>
</evidence>
<feature type="domain" description="Peptidase S9 prolyl oligopeptidase catalytic" evidence="3">
    <location>
        <begin position="475"/>
        <end position="680"/>
    </location>
</feature>
<organism evidence="4 5">
    <name type="scientific">Blattamonas nauphoetae</name>
    <dbReference type="NCBI Taxonomy" id="2049346"/>
    <lineage>
        <taxon>Eukaryota</taxon>
        <taxon>Metamonada</taxon>
        <taxon>Preaxostyla</taxon>
        <taxon>Oxymonadida</taxon>
        <taxon>Blattamonas</taxon>
    </lineage>
</organism>
<dbReference type="Gene3D" id="3.40.50.1820">
    <property type="entry name" value="alpha/beta hydrolase"/>
    <property type="match status" value="1"/>
</dbReference>
<keyword evidence="2" id="KW-0732">Signal</keyword>
<dbReference type="InterPro" id="IPR011042">
    <property type="entry name" value="6-blade_b-propeller_TolB-like"/>
</dbReference>
<feature type="signal peptide" evidence="2">
    <location>
        <begin position="1"/>
        <end position="19"/>
    </location>
</feature>
<accession>A0ABQ9X8P1</accession>
<dbReference type="InterPro" id="IPR029058">
    <property type="entry name" value="AB_hydrolase_fold"/>
</dbReference>
<sequence length="681" mass="76494">MLNLVFILISCLFAEPLKPFTEDIYVKLHNQFDLISSPSGQLTAHVDRSYDESSSKFIYILTVIPIIGLPVKSTFADAAISDLVWSSKEKYFYGIVTSSTGSSIRKFDADTLDSSIVNTYPLAISRLAVSPDDTLFAFVCNVYNGLNIERTALEKQKRSLSGKDTMEFTIGPVREVNVITDQTLARGFLYTTNTNKTIQFTPTDATGLANKIIDMPRRFSFSPSGKTIVYASSASSKTYGSTTSLLYLYHISNETTVRLTTSNGLMEVMPCFDPNPSQNRVLFHSTVIANYGQDQFDLTVYDLNTNTTTYLGYLFPSGIERSYWTTHGGHSILCINQHIARQYVSLVDPDAKTRMIPTETYSVLEAALVSDRGQPCLVLIESRSDRPPSLVFCSVSPTPSPTTDFYDPNSEIIQPYHFVKPIECEWVGGLGDTIHGFFFPPATVSANPRQTHKAPLLVLIHGGPEFLHADRWEPMWQVQMFCHRGYACFQPNQHGSTSYGRHFRESVMGHWEEAGFEDVMKGVGHVLSRFEDVVDATRIGAMGWSYGGYLVNCIQARTALFKGLVNFAGVFDLSWQHSQTDIMEFQECEVGGWRPWERRDVYKRMSPSYNISSAATPTLFMHGLLDFRVPIVQSIGAFHASQAQGIPSRLVVFKDDSHHIVVPDDIKRWYQEILGWMDAWV</sequence>
<comment type="caution">
    <text evidence="4">The sequence shown here is derived from an EMBL/GenBank/DDBJ whole genome shotgun (WGS) entry which is preliminary data.</text>
</comment>
<proteinExistence type="predicted"/>
<dbReference type="GO" id="GO:0016787">
    <property type="term" value="F:hydrolase activity"/>
    <property type="evidence" value="ECO:0007669"/>
    <property type="project" value="UniProtKB-KW"/>
</dbReference>
<reference evidence="4 5" key="1">
    <citation type="journal article" date="2022" name="bioRxiv">
        <title>Genomics of Preaxostyla Flagellates Illuminates Evolutionary Transitions and the Path Towards Mitochondrial Loss.</title>
        <authorList>
            <person name="Novak L.V.F."/>
            <person name="Treitli S.C."/>
            <person name="Pyrih J."/>
            <person name="Halakuc P."/>
            <person name="Pipaliya S.V."/>
            <person name="Vacek V."/>
            <person name="Brzon O."/>
            <person name="Soukal P."/>
            <person name="Eme L."/>
            <person name="Dacks J.B."/>
            <person name="Karnkowska A."/>
            <person name="Elias M."/>
            <person name="Hampl V."/>
        </authorList>
    </citation>
    <scope>NUCLEOTIDE SEQUENCE [LARGE SCALE GENOMIC DNA]</scope>
    <source>
        <strain evidence="4">NAU3</strain>
        <tissue evidence="4">Gut</tissue>
    </source>
</reference>
<dbReference type="SUPFAM" id="SSF53474">
    <property type="entry name" value="alpha/beta-Hydrolases"/>
    <property type="match status" value="1"/>
</dbReference>
<keyword evidence="5" id="KW-1185">Reference proteome</keyword>
<feature type="chain" id="PRO_5045872509" evidence="2">
    <location>
        <begin position="20"/>
        <end position="681"/>
    </location>
</feature>
<dbReference type="Pfam" id="PF00326">
    <property type="entry name" value="Peptidase_S9"/>
    <property type="match status" value="1"/>
</dbReference>
<dbReference type="PANTHER" id="PTHR42776:SF4">
    <property type="entry name" value="ACYLAMINO-ACID-RELEASING ENZYME"/>
    <property type="match status" value="1"/>
</dbReference>
<evidence type="ECO:0000256" key="2">
    <source>
        <dbReference type="SAM" id="SignalP"/>
    </source>
</evidence>
<dbReference type="Gene3D" id="2.120.10.30">
    <property type="entry name" value="TolB, C-terminal domain"/>
    <property type="match status" value="1"/>
</dbReference>